<dbReference type="Proteomes" id="UP001652628">
    <property type="component" value="Chromosome 2R"/>
</dbReference>
<name>A0AB39ZQW4_DROSZ</name>
<dbReference type="AlphaFoldDB" id="A0AB39ZQW4"/>
<feature type="region of interest" description="Disordered" evidence="1">
    <location>
        <begin position="25"/>
        <end position="56"/>
    </location>
</feature>
<protein>
    <submittedName>
        <fullName evidence="3">Uncharacterized protein isoform X4</fullName>
    </submittedName>
</protein>
<evidence type="ECO:0000256" key="1">
    <source>
        <dbReference type="SAM" id="MobiDB-lite"/>
    </source>
</evidence>
<evidence type="ECO:0000313" key="3">
    <source>
        <dbReference type="RefSeq" id="XP_016941115.3"/>
    </source>
</evidence>
<reference evidence="3" key="1">
    <citation type="submission" date="2025-08" db="UniProtKB">
        <authorList>
            <consortium name="RefSeq"/>
        </authorList>
    </citation>
    <scope>IDENTIFICATION</scope>
</reference>
<dbReference type="GeneID" id="108018157"/>
<keyword evidence="2" id="KW-1185">Reference proteome</keyword>
<organism evidence="2 3">
    <name type="scientific">Drosophila suzukii</name>
    <name type="common">Spotted-wing drosophila fruit fly</name>
    <dbReference type="NCBI Taxonomy" id="28584"/>
    <lineage>
        <taxon>Eukaryota</taxon>
        <taxon>Metazoa</taxon>
        <taxon>Ecdysozoa</taxon>
        <taxon>Arthropoda</taxon>
        <taxon>Hexapoda</taxon>
        <taxon>Insecta</taxon>
        <taxon>Pterygota</taxon>
        <taxon>Neoptera</taxon>
        <taxon>Endopterygota</taxon>
        <taxon>Diptera</taxon>
        <taxon>Brachycera</taxon>
        <taxon>Muscomorpha</taxon>
        <taxon>Ephydroidea</taxon>
        <taxon>Drosophilidae</taxon>
        <taxon>Drosophila</taxon>
        <taxon>Sophophora</taxon>
    </lineage>
</organism>
<feature type="compositionally biased region" description="Low complexity" evidence="1">
    <location>
        <begin position="25"/>
        <end position="43"/>
    </location>
</feature>
<gene>
    <name evidence="3" type="primary">LOC108018157</name>
</gene>
<proteinExistence type="predicted"/>
<evidence type="ECO:0000313" key="2">
    <source>
        <dbReference type="Proteomes" id="UP001652628"/>
    </source>
</evidence>
<sequence length="82" mass="8528">MLKGSTLKALDVRILRPLIQTRSAVEATSAVTPTASTGPTSPSMISATSTAGTPKRSLWGTPCRTCTAWSPTSATTTSLCRM</sequence>
<dbReference type="RefSeq" id="XP_016941115.3">
    <property type="nucleotide sequence ID" value="XM_017085626.4"/>
</dbReference>
<accession>A0AB39ZQW4</accession>